<sequence length="36" mass="4217">MTLLLTRMLANKFSVCIYARLLVNYCSHFGHIINFI</sequence>
<proteinExistence type="predicted"/>
<evidence type="ECO:0000313" key="1">
    <source>
        <dbReference type="EMBL" id="MBX66864.1"/>
    </source>
</evidence>
<name>A0A2P2QIY2_RHIMU</name>
<organism evidence="1">
    <name type="scientific">Rhizophora mucronata</name>
    <name type="common">Asiatic mangrove</name>
    <dbReference type="NCBI Taxonomy" id="61149"/>
    <lineage>
        <taxon>Eukaryota</taxon>
        <taxon>Viridiplantae</taxon>
        <taxon>Streptophyta</taxon>
        <taxon>Embryophyta</taxon>
        <taxon>Tracheophyta</taxon>
        <taxon>Spermatophyta</taxon>
        <taxon>Magnoliopsida</taxon>
        <taxon>eudicotyledons</taxon>
        <taxon>Gunneridae</taxon>
        <taxon>Pentapetalae</taxon>
        <taxon>rosids</taxon>
        <taxon>fabids</taxon>
        <taxon>Malpighiales</taxon>
        <taxon>Rhizophoraceae</taxon>
        <taxon>Rhizophora</taxon>
    </lineage>
</organism>
<reference evidence="1" key="1">
    <citation type="submission" date="2018-02" db="EMBL/GenBank/DDBJ databases">
        <title>Rhizophora mucronata_Transcriptome.</title>
        <authorList>
            <person name="Meera S.P."/>
            <person name="Sreeshan A."/>
            <person name="Augustine A."/>
        </authorList>
    </citation>
    <scope>NUCLEOTIDE SEQUENCE</scope>
    <source>
        <tissue evidence="1">Leaf</tissue>
    </source>
</reference>
<accession>A0A2P2QIY2</accession>
<protein>
    <submittedName>
        <fullName evidence="1">Uncharacterized protein</fullName>
    </submittedName>
</protein>
<dbReference type="EMBL" id="GGEC01086380">
    <property type="protein sequence ID" value="MBX66864.1"/>
    <property type="molecule type" value="Transcribed_RNA"/>
</dbReference>
<dbReference type="AlphaFoldDB" id="A0A2P2QIY2"/>